<sequence>MPMGRASGNAGCCGPVAVLLCCGIPHMFHRLPRQTSFGCPALVTCHQPPLNQHSAGPSFQQEKLFGSGATVQWGCPNSEKKTVMGRGKAPSWDPKRNAVNRWGVGYEETEQRNEGGESVMLLQSSTCLVVM</sequence>
<gene>
    <name evidence="1" type="ORF">EGYM00163_LOCUS12238</name>
</gene>
<accession>A0A7S4FLH5</accession>
<reference evidence="1" key="1">
    <citation type="submission" date="2021-01" db="EMBL/GenBank/DDBJ databases">
        <authorList>
            <person name="Corre E."/>
            <person name="Pelletier E."/>
            <person name="Niang G."/>
            <person name="Scheremetjew M."/>
            <person name="Finn R."/>
            <person name="Kale V."/>
            <person name="Holt S."/>
            <person name="Cochrane G."/>
            <person name="Meng A."/>
            <person name="Brown T."/>
            <person name="Cohen L."/>
        </authorList>
    </citation>
    <scope>NUCLEOTIDE SEQUENCE</scope>
    <source>
        <strain evidence="1">CCMP1594</strain>
    </source>
</reference>
<dbReference type="AlphaFoldDB" id="A0A7S4FLH5"/>
<organism evidence="1">
    <name type="scientific">Eutreptiella gymnastica</name>
    <dbReference type="NCBI Taxonomy" id="73025"/>
    <lineage>
        <taxon>Eukaryota</taxon>
        <taxon>Discoba</taxon>
        <taxon>Euglenozoa</taxon>
        <taxon>Euglenida</taxon>
        <taxon>Spirocuta</taxon>
        <taxon>Euglenophyceae</taxon>
        <taxon>Eutreptiales</taxon>
        <taxon>Eutreptiaceae</taxon>
        <taxon>Eutreptiella</taxon>
    </lineage>
</organism>
<dbReference type="EMBL" id="HBJA01036174">
    <property type="protein sequence ID" value="CAE0801117.1"/>
    <property type="molecule type" value="Transcribed_RNA"/>
</dbReference>
<evidence type="ECO:0000313" key="1">
    <source>
        <dbReference type="EMBL" id="CAE0801117.1"/>
    </source>
</evidence>
<name>A0A7S4FLH5_9EUGL</name>
<proteinExistence type="predicted"/>
<protein>
    <submittedName>
        <fullName evidence="1">Uncharacterized protein</fullName>
    </submittedName>
</protein>